<evidence type="ECO:0000313" key="6">
    <source>
        <dbReference type="EMBL" id="MBE9609071.1"/>
    </source>
</evidence>
<organism evidence="6 7">
    <name type="scientific">Chitinilyticum piscinae</name>
    <dbReference type="NCBI Taxonomy" id="2866724"/>
    <lineage>
        <taxon>Bacteria</taxon>
        <taxon>Pseudomonadati</taxon>
        <taxon>Pseudomonadota</taxon>
        <taxon>Betaproteobacteria</taxon>
        <taxon>Neisseriales</taxon>
        <taxon>Chitinibacteraceae</taxon>
        <taxon>Chitinilyticum</taxon>
    </lineage>
</organism>
<dbReference type="InterPro" id="IPR002123">
    <property type="entry name" value="Plipid/glycerol_acylTrfase"/>
</dbReference>
<feature type="domain" description="Phospholipid/glycerol acyltransferase" evidence="5">
    <location>
        <begin position="71"/>
        <end position="185"/>
    </location>
</feature>
<keyword evidence="2" id="KW-0808">Transferase</keyword>
<evidence type="ECO:0000256" key="4">
    <source>
        <dbReference type="SAM" id="Phobius"/>
    </source>
</evidence>
<keyword evidence="3 6" id="KW-0012">Acyltransferase</keyword>
<dbReference type="EMBL" id="JADFUA010000003">
    <property type="protein sequence ID" value="MBE9609071.1"/>
    <property type="molecule type" value="Genomic_DNA"/>
</dbReference>
<dbReference type="PANTHER" id="PTHR10434">
    <property type="entry name" value="1-ACYL-SN-GLYCEROL-3-PHOSPHATE ACYLTRANSFERASE"/>
    <property type="match status" value="1"/>
</dbReference>
<comment type="caution">
    <text evidence="6">The sequence shown here is derived from an EMBL/GenBank/DDBJ whole genome shotgun (WGS) entry which is preliminary data.</text>
</comment>
<feature type="transmembrane region" description="Helical" evidence="4">
    <location>
        <begin position="7"/>
        <end position="30"/>
    </location>
</feature>
<sequence length="248" mass="27793">MIWLRSGLYWLGMIVTLPFYALLATFLLLLPPLPRYRIMASWAKMMVFWLRITCGLKHRVEGLEHLQIAPAVMLCKHQSAWETLSLQLIMPPLVWVLKQELLKLPFFGWGLRCLSPIAIDRSKRAEAGKKLMEQGRDRLGKGFWIVIFPEGTRVPPGERGRYQQGGARLALDLGVPVVPVAHNAGEFWPRNSFLKYSGEITMVIGAPIPTAGRSSAEVNREAEAWIEGQMDRISGVGPCHPAKRGNAG</sequence>
<evidence type="ECO:0000313" key="7">
    <source>
        <dbReference type="Proteomes" id="UP000604481"/>
    </source>
</evidence>
<evidence type="ECO:0000259" key="5">
    <source>
        <dbReference type="SMART" id="SM00563"/>
    </source>
</evidence>
<evidence type="ECO:0000256" key="2">
    <source>
        <dbReference type="ARBA" id="ARBA00022679"/>
    </source>
</evidence>
<reference evidence="6 7" key="1">
    <citation type="submission" date="2020-10" db="EMBL/GenBank/DDBJ databases">
        <title>The genome sequence of Chitinilyticum litopenaei 4Y14.</title>
        <authorList>
            <person name="Liu Y."/>
        </authorList>
    </citation>
    <scope>NUCLEOTIDE SEQUENCE [LARGE SCALE GENOMIC DNA]</scope>
    <source>
        <strain evidence="6 7">4Y14</strain>
    </source>
</reference>
<proteinExistence type="predicted"/>
<dbReference type="CDD" id="cd07989">
    <property type="entry name" value="LPLAT_AGPAT-like"/>
    <property type="match status" value="1"/>
</dbReference>
<name>A0A8J7K1E1_9NEIS</name>
<dbReference type="PANTHER" id="PTHR10434:SF40">
    <property type="entry name" value="1-ACYL-SN-GLYCEROL-3-PHOSPHATE ACYLTRANSFERASE"/>
    <property type="match status" value="1"/>
</dbReference>
<dbReference type="SMART" id="SM00563">
    <property type="entry name" value="PlsC"/>
    <property type="match status" value="1"/>
</dbReference>
<evidence type="ECO:0000256" key="3">
    <source>
        <dbReference type="ARBA" id="ARBA00023315"/>
    </source>
</evidence>
<keyword evidence="7" id="KW-1185">Reference proteome</keyword>
<accession>A0A8J7K1E1</accession>
<dbReference type="GO" id="GO:0003841">
    <property type="term" value="F:1-acylglycerol-3-phosphate O-acyltransferase activity"/>
    <property type="evidence" value="ECO:0007669"/>
    <property type="project" value="TreeGrafter"/>
</dbReference>
<dbReference type="SUPFAM" id="SSF69593">
    <property type="entry name" value="Glycerol-3-phosphate (1)-acyltransferase"/>
    <property type="match status" value="1"/>
</dbReference>
<protein>
    <submittedName>
        <fullName evidence="6">1-acyl-sn-glycerol-3-phosphate acyltransferase</fullName>
    </submittedName>
</protein>
<dbReference type="GO" id="GO:0006654">
    <property type="term" value="P:phosphatidic acid biosynthetic process"/>
    <property type="evidence" value="ECO:0007669"/>
    <property type="project" value="TreeGrafter"/>
</dbReference>
<dbReference type="RefSeq" id="WP_194115594.1">
    <property type="nucleotide sequence ID" value="NZ_JADFUA010000003.1"/>
</dbReference>
<keyword evidence="4" id="KW-1133">Transmembrane helix</keyword>
<dbReference type="Proteomes" id="UP000604481">
    <property type="component" value="Unassembled WGS sequence"/>
</dbReference>
<gene>
    <name evidence="6" type="ORF">INR99_06905</name>
</gene>
<evidence type="ECO:0000256" key="1">
    <source>
        <dbReference type="ARBA" id="ARBA00005189"/>
    </source>
</evidence>
<dbReference type="Pfam" id="PF01553">
    <property type="entry name" value="Acyltransferase"/>
    <property type="match status" value="1"/>
</dbReference>
<comment type="pathway">
    <text evidence="1">Lipid metabolism.</text>
</comment>
<dbReference type="AlphaFoldDB" id="A0A8J7K1E1"/>
<keyword evidence="4" id="KW-0472">Membrane</keyword>
<keyword evidence="4" id="KW-0812">Transmembrane</keyword>